<gene>
    <name evidence="2" type="ORF">SAMN04488498_105279</name>
</gene>
<protein>
    <submittedName>
        <fullName evidence="2">Uncharacterized protein</fullName>
    </submittedName>
</protein>
<dbReference type="Proteomes" id="UP000323300">
    <property type="component" value="Unassembled WGS sequence"/>
</dbReference>
<accession>A0A1I3Z148</accession>
<reference evidence="2 3" key="1">
    <citation type="submission" date="2016-10" db="EMBL/GenBank/DDBJ databases">
        <authorList>
            <person name="Varghese N."/>
            <person name="Submissions S."/>
        </authorList>
    </citation>
    <scope>NUCLEOTIDE SEQUENCE [LARGE SCALE GENOMIC DNA]</scope>
    <source>
        <strain evidence="2 3">DSM 21822</strain>
    </source>
</reference>
<evidence type="ECO:0000256" key="1">
    <source>
        <dbReference type="SAM" id="MobiDB-lite"/>
    </source>
</evidence>
<proteinExistence type="predicted"/>
<evidence type="ECO:0000313" key="3">
    <source>
        <dbReference type="Proteomes" id="UP000323300"/>
    </source>
</evidence>
<keyword evidence="3" id="KW-1185">Reference proteome</keyword>
<organism evidence="2 3">
    <name type="scientific">Neomesorhizobium albiziae</name>
    <dbReference type="NCBI Taxonomy" id="335020"/>
    <lineage>
        <taxon>Bacteria</taxon>
        <taxon>Pseudomonadati</taxon>
        <taxon>Pseudomonadota</taxon>
        <taxon>Alphaproteobacteria</taxon>
        <taxon>Hyphomicrobiales</taxon>
        <taxon>Phyllobacteriaceae</taxon>
        <taxon>Neomesorhizobium</taxon>
    </lineage>
</organism>
<name>A0A1I3Z148_9HYPH</name>
<feature type="region of interest" description="Disordered" evidence="1">
    <location>
        <begin position="48"/>
        <end position="72"/>
    </location>
</feature>
<evidence type="ECO:0000313" key="2">
    <source>
        <dbReference type="EMBL" id="SFK37349.1"/>
    </source>
</evidence>
<dbReference type="RefSeq" id="WP_149760288.1">
    <property type="nucleotide sequence ID" value="NZ_BSPE01000056.1"/>
</dbReference>
<feature type="compositionally biased region" description="Basic residues" evidence="1">
    <location>
        <begin position="49"/>
        <end position="72"/>
    </location>
</feature>
<sequence length="72" mass="8377">MSFVSDLVKSVVHDVVQDMLKKATGKRARRRKRTLTAAERLNRIEKLLKPARKQTSRKRTVSSRSKTRRRAS</sequence>
<dbReference type="EMBL" id="FOSL01000005">
    <property type="protein sequence ID" value="SFK37349.1"/>
    <property type="molecule type" value="Genomic_DNA"/>
</dbReference>
<dbReference type="AlphaFoldDB" id="A0A1I3Z148"/>